<name>A0ACC0UQW1_9HYPO</name>
<evidence type="ECO:0000313" key="2">
    <source>
        <dbReference type="Proteomes" id="UP001163324"/>
    </source>
</evidence>
<dbReference type="EMBL" id="CM047948">
    <property type="protein sequence ID" value="KAI9896378.1"/>
    <property type="molecule type" value="Genomic_DNA"/>
</dbReference>
<dbReference type="Proteomes" id="UP001163324">
    <property type="component" value="Chromosome 9"/>
</dbReference>
<keyword evidence="2" id="KW-1185">Reference proteome</keyword>
<gene>
    <name evidence="1" type="ORF">N3K66_008550</name>
</gene>
<proteinExistence type="predicted"/>
<sequence length="444" mass="48952">MSSQEIHDEERSRRLTVRVNNIRTRDAQQAEACIREIVERHSTTNDDNCIDSTTVVPSCSNRNSHSALLDLKYLPPFLSGLRESRGRISVPQSPDSDSDVTFDAEFLGLTQTYPTTGQPSADIVFIPGIGGHAYDSWANEARHRRMWPRHFLRHDFPNARAMVFGHGSALAGTDAAHVLDYARGLGNALKQARRDEPHRPLVFVAHGFGGIILQELLISEYVRGASSISTATQGILFFAVPHRGMNVSDMLGAVTFSATGQRLAQISKDGSEWRARLDRFRETVRPNVQVASFYETALTKRLVQNPDGSFAHAGEPVMVTDMESATLGLPDSMESKHPLAEDHFGVIKFDGACSPGYVQATSRLQDMLGNAGKQTFEREDAVHAPLGQLQGASHTFDVSSIDGSQRALLRDRCVWISPSNSPDRGDLKKLVISPGPNVRNRQRE</sequence>
<accession>A0ACC0UQW1</accession>
<reference evidence="1" key="1">
    <citation type="submission" date="2022-10" db="EMBL/GenBank/DDBJ databases">
        <title>Complete Genome of Trichothecium roseum strain YXFP-22015, a Plant Pathogen Isolated from Citrus.</title>
        <authorList>
            <person name="Wang Y."/>
            <person name="Zhu L."/>
        </authorList>
    </citation>
    <scope>NUCLEOTIDE SEQUENCE</scope>
    <source>
        <strain evidence="1">YXFP-22015</strain>
    </source>
</reference>
<protein>
    <submittedName>
        <fullName evidence="1">Uncharacterized protein</fullName>
    </submittedName>
</protein>
<comment type="caution">
    <text evidence="1">The sequence shown here is derived from an EMBL/GenBank/DDBJ whole genome shotgun (WGS) entry which is preliminary data.</text>
</comment>
<evidence type="ECO:0000313" key="1">
    <source>
        <dbReference type="EMBL" id="KAI9896378.1"/>
    </source>
</evidence>
<organism evidence="1 2">
    <name type="scientific">Trichothecium roseum</name>
    <dbReference type="NCBI Taxonomy" id="47278"/>
    <lineage>
        <taxon>Eukaryota</taxon>
        <taxon>Fungi</taxon>
        <taxon>Dikarya</taxon>
        <taxon>Ascomycota</taxon>
        <taxon>Pezizomycotina</taxon>
        <taxon>Sordariomycetes</taxon>
        <taxon>Hypocreomycetidae</taxon>
        <taxon>Hypocreales</taxon>
        <taxon>Hypocreales incertae sedis</taxon>
        <taxon>Trichothecium</taxon>
    </lineage>
</organism>